<dbReference type="EMBL" id="AJYA01000022">
    <property type="protein sequence ID" value="EIM76276.1"/>
    <property type="molecule type" value="Genomic_DNA"/>
</dbReference>
<reference evidence="1 2" key="1">
    <citation type="submission" date="2012-05" db="EMBL/GenBank/DDBJ databases">
        <title>Genome sequence of Nitritalea halalkaliphila LW7.</title>
        <authorList>
            <person name="Jangir P.K."/>
            <person name="Singh A."/>
            <person name="Shivaji S."/>
            <person name="Sharma R."/>
        </authorList>
    </citation>
    <scope>NUCLEOTIDE SEQUENCE [LARGE SCALE GENOMIC DNA]</scope>
    <source>
        <strain evidence="1 2">LW7</strain>
    </source>
</reference>
<name>I5C374_9BACT</name>
<proteinExistence type="predicted"/>
<dbReference type="AlphaFoldDB" id="I5C374"/>
<protein>
    <submittedName>
        <fullName evidence="1">Uncharacterized protein</fullName>
    </submittedName>
</protein>
<gene>
    <name evidence="1" type="ORF">A3SI_10674</name>
</gene>
<evidence type="ECO:0000313" key="2">
    <source>
        <dbReference type="Proteomes" id="UP000005551"/>
    </source>
</evidence>
<evidence type="ECO:0000313" key="1">
    <source>
        <dbReference type="EMBL" id="EIM76276.1"/>
    </source>
</evidence>
<comment type="caution">
    <text evidence="1">The sequence shown here is derived from an EMBL/GenBank/DDBJ whole genome shotgun (WGS) entry which is preliminary data.</text>
</comment>
<sequence>MGFSPRLEDIQIVPALRENTLFIDQHLQESVHLLRNQEGMQANEQSLYSETIPSLAKKVR</sequence>
<keyword evidence="2" id="KW-1185">Reference proteome</keyword>
<organism evidence="1 2">
    <name type="scientific">Nitritalea halalkaliphila LW7</name>
    <dbReference type="NCBI Taxonomy" id="1189621"/>
    <lineage>
        <taxon>Bacteria</taxon>
        <taxon>Pseudomonadati</taxon>
        <taxon>Bacteroidota</taxon>
        <taxon>Cytophagia</taxon>
        <taxon>Cytophagales</taxon>
        <taxon>Cyclobacteriaceae</taxon>
        <taxon>Nitritalea</taxon>
    </lineage>
</organism>
<accession>I5C374</accession>
<dbReference type="Proteomes" id="UP000005551">
    <property type="component" value="Unassembled WGS sequence"/>
</dbReference>